<dbReference type="AlphaFoldDB" id="A0A0H5QKI5"/>
<sequence>GLIKLAGAVNLVAFDVGRVLTNCGTVRLQPGCSHLSYRRSPHHSLTWTAQHTNRDCAIAVCSHVQDFLSVLATRGVPCTLCRHFDKAKRSPGLPVISVRKLQASISERDLVLTVVFSLVPELYRLAFVPIAPFHWMSKYQKNDFQCGSQSGLCVLLFVYPSELGFLAQQEIEGKSATFTSSCTRVSMMAEILLANPKARAL</sequence>
<accession>A0A0H5QKI5</accession>
<reference evidence="1" key="1">
    <citation type="submission" date="2015-04" db="EMBL/GenBank/DDBJ databases">
        <title>The genome sequence of the plant pathogenic Rhizarian Plasmodiophora brassicae reveals insights in its biotrophic life cycle and the origin of chitin synthesis.</title>
        <authorList>
            <person name="Schwelm A."/>
            <person name="Fogelqvist J."/>
            <person name="Knaust A."/>
            <person name="Julke S."/>
            <person name="Lilja T."/>
            <person name="Dhandapani V."/>
            <person name="Bonilla-Rosso G."/>
            <person name="Karlsson M."/>
            <person name="Shevchenko A."/>
            <person name="Choi S.R."/>
            <person name="Kim H.G."/>
            <person name="Park J.Y."/>
            <person name="Lim Y.P."/>
            <person name="Ludwig-Muller J."/>
            <person name="Dixelius C."/>
        </authorList>
    </citation>
    <scope>NUCLEOTIDE SEQUENCE</scope>
    <source>
        <tissue evidence="1">Potato root galls</tissue>
    </source>
</reference>
<dbReference type="EMBL" id="HACM01001700">
    <property type="protein sequence ID" value="CRZ02142.1"/>
    <property type="molecule type" value="Transcribed_RNA"/>
</dbReference>
<organism evidence="1">
    <name type="scientific">Spongospora subterranea</name>
    <dbReference type="NCBI Taxonomy" id="70186"/>
    <lineage>
        <taxon>Eukaryota</taxon>
        <taxon>Sar</taxon>
        <taxon>Rhizaria</taxon>
        <taxon>Endomyxa</taxon>
        <taxon>Phytomyxea</taxon>
        <taxon>Plasmodiophorida</taxon>
        <taxon>Plasmodiophoridae</taxon>
        <taxon>Spongospora</taxon>
    </lineage>
</organism>
<name>A0A0H5QKI5_9EUKA</name>
<feature type="non-terminal residue" evidence="1">
    <location>
        <position position="1"/>
    </location>
</feature>
<evidence type="ECO:0000313" key="1">
    <source>
        <dbReference type="EMBL" id="CRZ02142.1"/>
    </source>
</evidence>
<proteinExistence type="predicted"/>
<protein>
    <submittedName>
        <fullName evidence="1">Uncharacterized protein</fullName>
    </submittedName>
</protein>